<dbReference type="PRINTS" id="PR00261">
    <property type="entry name" value="LDLRECEPTOR"/>
</dbReference>
<dbReference type="PANTHER" id="PTHR10559:SF18">
    <property type="entry name" value="TRANSCOBALAMIN II"/>
    <property type="match status" value="1"/>
</dbReference>
<dbReference type="Gene3D" id="4.10.400.10">
    <property type="entry name" value="Low-density Lipoprotein Receptor"/>
    <property type="match status" value="3"/>
</dbReference>
<organism evidence="9 10">
    <name type="scientific">Trichonephila clavata</name>
    <name type="common">Joro spider</name>
    <name type="synonym">Nephila clavata</name>
    <dbReference type="NCBI Taxonomy" id="2740835"/>
    <lineage>
        <taxon>Eukaryota</taxon>
        <taxon>Metazoa</taxon>
        <taxon>Ecdysozoa</taxon>
        <taxon>Arthropoda</taxon>
        <taxon>Chelicerata</taxon>
        <taxon>Arachnida</taxon>
        <taxon>Araneae</taxon>
        <taxon>Araneomorphae</taxon>
        <taxon>Entelegynae</taxon>
        <taxon>Araneoidea</taxon>
        <taxon>Nephilidae</taxon>
        <taxon>Trichonephila</taxon>
    </lineage>
</organism>
<evidence type="ECO:0000256" key="5">
    <source>
        <dbReference type="PIRSR" id="PIRSR602157-1"/>
    </source>
</evidence>
<keyword evidence="2" id="KW-0964">Secreted</keyword>
<dbReference type="InterPro" id="IPR051588">
    <property type="entry name" value="Cobalamin_Transport"/>
</dbReference>
<dbReference type="Pfam" id="PF01122">
    <property type="entry name" value="Cobalamin_bind"/>
    <property type="match status" value="1"/>
</dbReference>
<evidence type="ECO:0000256" key="7">
    <source>
        <dbReference type="PROSITE-ProRule" id="PRU00124"/>
    </source>
</evidence>
<comment type="caution">
    <text evidence="9">The sequence shown here is derived from an EMBL/GenBank/DDBJ whole genome shotgun (WGS) entry which is preliminary data.</text>
</comment>
<feature type="signal peptide" evidence="8">
    <location>
        <begin position="1"/>
        <end position="21"/>
    </location>
</feature>
<evidence type="ECO:0000256" key="2">
    <source>
        <dbReference type="ARBA" id="ARBA00022525"/>
    </source>
</evidence>
<feature type="disulfide bond" evidence="7">
    <location>
        <begin position="86"/>
        <end position="101"/>
    </location>
</feature>
<feature type="disulfide bond" evidence="7">
    <location>
        <begin position="124"/>
        <end position="139"/>
    </location>
</feature>
<evidence type="ECO:0000313" key="9">
    <source>
        <dbReference type="EMBL" id="GFQ79330.1"/>
    </source>
</evidence>
<dbReference type="PROSITE" id="PS50068">
    <property type="entry name" value="LDLRA_2"/>
    <property type="match status" value="3"/>
</dbReference>
<feature type="chain" id="PRO_5036474871" evidence="8">
    <location>
        <begin position="22"/>
        <end position="572"/>
    </location>
</feature>
<sequence length="572" mass="63875">MSVAKIAGVLLLWIAFNSVRAVLMQRKCRTSQLSCTDRSKCINSNYVCDGDKDCKDGSDEIGCDPCSHGQFRCADKKQCINSSSICNREKDCRDGSDESFCGPCAYKQFRCVDGHHCIDSSRVCDGTKDCADGSDEIKCGTNVSNRLQTLNLTSENVTIGNKVLNVPGVASARARLISWFKERRKLGSTVDKWGSQLPRVAVALHLANESIFSPGNLTGQEISYELTIQLLHRLSKNKKMSSQDLALYIHAMLVACMNPRDFYGLNLVHELRKRTDGNTNYTNPFQILVLCNAGDKMTVRDVDRVTAAYDSQHRPFWTDTQALVSLALACLSTKANLVTDERFLRDKLQELKKHQFRNGTVDNLKTTALVVQALLIYDSFNQYFDLKSALQSILQSVSGRITLLNAYYALPVLTGNSLLNVSSSHCKATPQTEAEALEKALNVNGETISVQFSVLFGDKIELARTWRLKMHPNNSIYDVIETVAKLDNRQKVEYNVVEGKPFVTSVGGIEDDPERGTFWFVHLRNLDSDNEPELLEQSPVDIKLKPNQEIILWYKPGPWSSLLRVPTSTSSS</sequence>
<dbReference type="Gene3D" id="2.170.130.30">
    <property type="match status" value="1"/>
</dbReference>
<dbReference type="SMART" id="SM00192">
    <property type="entry name" value="LDLa"/>
    <property type="match status" value="3"/>
</dbReference>
<dbReference type="InterPro" id="IPR002157">
    <property type="entry name" value="Cbl-bd_prot"/>
</dbReference>
<feature type="disulfide bond" evidence="7">
    <location>
        <begin position="48"/>
        <end position="63"/>
    </location>
</feature>
<dbReference type="AlphaFoldDB" id="A0A8X6FFN8"/>
<dbReference type="EMBL" id="BMAO01002243">
    <property type="protein sequence ID" value="GFQ79330.1"/>
    <property type="molecule type" value="Genomic_DNA"/>
</dbReference>
<dbReference type="GO" id="GO:0015889">
    <property type="term" value="P:cobalamin transport"/>
    <property type="evidence" value="ECO:0007669"/>
    <property type="project" value="InterPro"/>
</dbReference>
<dbReference type="GO" id="GO:0005615">
    <property type="term" value="C:extracellular space"/>
    <property type="evidence" value="ECO:0007669"/>
    <property type="project" value="TreeGrafter"/>
</dbReference>
<name>A0A8X6FFN8_TRICU</name>
<keyword evidence="3 8" id="KW-0732">Signal</keyword>
<feature type="binding site" evidence="5">
    <location>
        <position position="363"/>
    </location>
    <ligand>
        <name>cyanocob(III)alamin</name>
        <dbReference type="ChEBI" id="CHEBI:17439"/>
    </ligand>
</feature>
<evidence type="ECO:0000256" key="4">
    <source>
        <dbReference type="ARBA" id="ARBA00023157"/>
    </source>
</evidence>
<dbReference type="InterPro" id="IPR036055">
    <property type="entry name" value="LDL_receptor-like_sf"/>
</dbReference>
<keyword evidence="10" id="KW-1185">Reference proteome</keyword>
<dbReference type="OrthoDB" id="6432964at2759"/>
<protein>
    <submittedName>
        <fullName evidence="9">Gastric intrinsic factor</fullName>
    </submittedName>
</protein>
<accession>A0A8X6FFN8</accession>
<evidence type="ECO:0000256" key="1">
    <source>
        <dbReference type="ARBA" id="ARBA00004613"/>
    </source>
</evidence>
<dbReference type="PANTHER" id="PTHR10559">
    <property type="entry name" value="TRANSCOBALAMIN-1/GASTRIC INTRINSIC FACTOR"/>
    <property type="match status" value="1"/>
</dbReference>
<comment type="subcellular location">
    <subcellularLocation>
        <location evidence="1">Secreted</location>
    </subcellularLocation>
</comment>
<dbReference type="InterPro" id="IPR023415">
    <property type="entry name" value="LDLR_class-A_CS"/>
</dbReference>
<reference evidence="9" key="1">
    <citation type="submission" date="2020-07" db="EMBL/GenBank/DDBJ databases">
        <title>Multicomponent nature underlies the extraordinary mechanical properties of spider dragline silk.</title>
        <authorList>
            <person name="Kono N."/>
            <person name="Nakamura H."/>
            <person name="Mori M."/>
            <person name="Yoshida Y."/>
            <person name="Ohtoshi R."/>
            <person name="Malay A.D."/>
            <person name="Moran D.A.P."/>
            <person name="Tomita M."/>
            <person name="Numata K."/>
            <person name="Arakawa K."/>
        </authorList>
    </citation>
    <scope>NUCLEOTIDE SEQUENCE</scope>
</reference>
<proteinExistence type="predicted"/>
<evidence type="ECO:0000313" key="10">
    <source>
        <dbReference type="Proteomes" id="UP000887116"/>
    </source>
</evidence>
<feature type="binding site" evidence="5">
    <location>
        <position position="319"/>
    </location>
    <ligand>
        <name>cyanocob(III)alamin</name>
        <dbReference type="ChEBI" id="CHEBI:17439"/>
    </ligand>
</feature>
<dbReference type="CDD" id="cd00112">
    <property type="entry name" value="LDLa"/>
    <property type="match status" value="3"/>
</dbReference>
<dbReference type="PROSITE" id="PS01209">
    <property type="entry name" value="LDLRA_1"/>
    <property type="match status" value="1"/>
</dbReference>
<dbReference type="GO" id="GO:0031419">
    <property type="term" value="F:cobalamin binding"/>
    <property type="evidence" value="ECO:0007669"/>
    <property type="project" value="InterPro"/>
</dbReference>
<evidence type="ECO:0000256" key="8">
    <source>
        <dbReference type="SAM" id="SignalP"/>
    </source>
</evidence>
<dbReference type="Gene3D" id="1.50.10.20">
    <property type="match status" value="1"/>
</dbReference>
<keyword evidence="5" id="KW-0170">Cobalt</keyword>
<dbReference type="Pfam" id="PF00057">
    <property type="entry name" value="Ldl_recept_a"/>
    <property type="match status" value="3"/>
</dbReference>
<dbReference type="SUPFAM" id="SSF57424">
    <property type="entry name" value="LDL receptor-like module"/>
    <property type="match status" value="3"/>
</dbReference>
<comment type="caution">
    <text evidence="7">Lacks conserved residue(s) required for the propagation of feature annotation.</text>
</comment>
<evidence type="ECO:0000256" key="3">
    <source>
        <dbReference type="ARBA" id="ARBA00022729"/>
    </source>
</evidence>
<dbReference type="Proteomes" id="UP000887116">
    <property type="component" value="Unassembled WGS sequence"/>
</dbReference>
<gene>
    <name evidence="9" type="primary">NCL1_48839</name>
    <name evidence="9" type="ORF">TNCT_58181</name>
</gene>
<evidence type="ECO:0000256" key="6">
    <source>
        <dbReference type="PIRSR" id="PIRSR602157-2"/>
    </source>
</evidence>
<feature type="disulfide bond" evidence="6">
    <location>
        <begin position="291"/>
        <end position="330"/>
    </location>
</feature>
<keyword evidence="4 6" id="KW-1015">Disulfide bond</keyword>
<dbReference type="InterPro" id="IPR002172">
    <property type="entry name" value="LDrepeatLR_classA_rpt"/>
</dbReference>